<feature type="transmembrane region" description="Helical" evidence="2">
    <location>
        <begin position="82"/>
        <end position="104"/>
    </location>
</feature>
<evidence type="ECO:0000256" key="2">
    <source>
        <dbReference type="SAM" id="Phobius"/>
    </source>
</evidence>
<organism evidence="3 4">
    <name type="scientific">Labilithrix luteola</name>
    <dbReference type="NCBI Taxonomy" id="1391654"/>
    <lineage>
        <taxon>Bacteria</taxon>
        <taxon>Pseudomonadati</taxon>
        <taxon>Myxococcota</taxon>
        <taxon>Polyangia</taxon>
        <taxon>Polyangiales</taxon>
        <taxon>Labilitrichaceae</taxon>
        <taxon>Labilithrix</taxon>
    </lineage>
</organism>
<dbReference type="RefSeq" id="WP_146651983.1">
    <property type="nucleotide sequence ID" value="NZ_CP012333.1"/>
</dbReference>
<gene>
    <name evidence="3" type="ORF">AKJ09_07413</name>
</gene>
<reference evidence="3 4" key="1">
    <citation type="submission" date="2015-08" db="EMBL/GenBank/DDBJ databases">
        <authorList>
            <person name="Babu N.S."/>
            <person name="Beckwith C.J."/>
            <person name="Beseler K.G."/>
            <person name="Brison A."/>
            <person name="Carone J.V."/>
            <person name="Caskin T.P."/>
            <person name="Diamond M."/>
            <person name="Durham M.E."/>
            <person name="Foxe J.M."/>
            <person name="Go M."/>
            <person name="Henderson B.A."/>
            <person name="Jones I.B."/>
            <person name="McGettigan J.A."/>
            <person name="Micheletti S.J."/>
            <person name="Nasrallah M.E."/>
            <person name="Ortiz D."/>
            <person name="Piller C.R."/>
            <person name="Privatt S.R."/>
            <person name="Schneider S.L."/>
            <person name="Sharp S."/>
            <person name="Smith T.C."/>
            <person name="Stanton J.D."/>
            <person name="Ullery H.E."/>
            <person name="Wilson R.J."/>
            <person name="Serrano M.G."/>
            <person name="Buck G."/>
            <person name="Lee V."/>
            <person name="Wang Y."/>
            <person name="Carvalho R."/>
            <person name="Voegtly L."/>
            <person name="Shi R."/>
            <person name="Duckworth R."/>
            <person name="Johnson A."/>
            <person name="Loviza R."/>
            <person name="Walstead R."/>
            <person name="Shah Z."/>
            <person name="Kiflezghi M."/>
            <person name="Wade K."/>
            <person name="Ball S.L."/>
            <person name="Bradley K.W."/>
            <person name="Asai D.J."/>
            <person name="Bowman C.A."/>
            <person name="Russell D.A."/>
            <person name="Pope W.H."/>
            <person name="Jacobs-Sera D."/>
            <person name="Hendrix R.W."/>
            <person name="Hatfull G.F."/>
        </authorList>
    </citation>
    <scope>NUCLEOTIDE SEQUENCE [LARGE SCALE GENOMIC DNA]</scope>
    <source>
        <strain evidence="3 4">DSM 27648</strain>
    </source>
</reference>
<name>A0A0K1Q5T6_9BACT</name>
<sequence>MTEPKRVLSDPSASDFQRTLLGSWELERPTKGAREKALAALGVAAIGTTAAGTTLTGTGAASAAGTATGASMAPKAVAAVAWVKWASIAALMIGGGVAAVVWTAHRAPANPLPQAPSASMAAPLPPRPRPRPCRKVRRRS</sequence>
<evidence type="ECO:0000256" key="1">
    <source>
        <dbReference type="SAM" id="MobiDB-lite"/>
    </source>
</evidence>
<evidence type="ECO:0000313" key="4">
    <source>
        <dbReference type="Proteomes" id="UP000064967"/>
    </source>
</evidence>
<proteinExistence type="predicted"/>
<evidence type="ECO:0000313" key="3">
    <source>
        <dbReference type="EMBL" id="AKV00750.1"/>
    </source>
</evidence>
<feature type="region of interest" description="Disordered" evidence="1">
    <location>
        <begin position="108"/>
        <end position="140"/>
    </location>
</feature>
<keyword evidence="2" id="KW-1133">Transmembrane helix</keyword>
<keyword evidence="4" id="KW-1185">Reference proteome</keyword>
<dbReference type="Proteomes" id="UP000064967">
    <property type="component" value="Chromosome"/>
</dbReference>
<dbReference type="AlphaFoldDB" id="A0A0K1Q5T6"/>
<feature type="transmembrane region" description="Helical" evidence="2">
    <location>
        <begin position="38"/>
        <end position="62"/>
    </location>
</feature>
<dbReference type="EMBL" id="CP012333">
    <property type="protein sequence ID" value="AKV00750.1"/>
    <property type="molecule type" value="Genomic_DNA"/>
</dbReference>
<dbReference type="KEGG" id="llu:AKJ09_07413"/>
<accession>A0A0K1Q5T6</accession>
<protein>
    <submittedName>
        <fullName evidence="3">Uncharacterized protein</fullName>
    </submittedName>
</protein>
<feature type="compositionally biased region" description="Basic residues" evidence="1">
    <location>
        <begin position="128"/>
        <end position="140"/>
    </location>
</feature>
<keyword evidence="2" id="KW-0472">Membrane</keyword>
<keyword evidence="2" id="KW-0812">Transmembrane</keyword>
<dbReference type="STRING" id="1391654.AKJ09_07413"/>
<dbReference type="PATRIC" id="fig|1391654.3.peg.7527"/>